<dbReference type="Gene3D" id="2.130.10.130">
    <property type="entry name" value="Integrin alpha, N-terminal"/>
    <property type="match status" value="1"/>
</dbReference>
<dbReference type="InterPro" id="IPR023828">
    <property type="entry name" value="Peptidase_S8_Ser-AS"/>
</dbReference>
<dbReference type="Proteomes" id="UP001174210">
    <property type="component" value="Unassembled WGS sequence"/>
</dbReference>
<dbReference type="EMBL" id="JAROCB010000004">
    <property type="protein sequence ID" value="MDN4598409.1"/>
    <property type="molecule type" value="Genomic_DNA"/>
</dbReference>
<feature type="domain" description="Peptidase S53" evidence="5">
    <location>
        <begin position="1"/>
        <end position="248"/>
    </location>
</feature>
<gene>
    <name evidence="6" type="ORF">P5G59_14750</name>
</gene>
<protein>
    <submittedName>
        <fullName evidence="6">FG-GAP-like repeat-containing protein</fullName>
    </submittedName>
</protein>
<sequence>MVSAACPACRILLVEAEDASATNLGAAANTAVQLGARYVSNSYGILDAGWDFSPYDAYYDHPGVVITAASGDSGYGAQFPASSRFVTAVGGTTLSPAATGRGWTETAWSGSGSGCSSYSVKPTWQTDTGCVGKTVADIAAVADPATGVAGYGPTTSAPYSSAWQVFGGTSVAAPLVAAMYALAGTPAAGTYPAAYPYEHPEALNDVVQGSNGTGCPAAYLCTAAPGYDGPTGLGTPNGVRALGGPAVPAAAPVQNDFNSDSKSDVLARSTSGALFLYRGDGSGGWLSPPSSQVGSGWGTMTVLSPGDFDGDGRNDVLARDASGLLWLYPGDGASGWLPRRQVGSGWGGMRSIVAARDFSGDGAMDVLATDAAGTLWLYPGDGRGGWLARSAIGSGWGGMTAIVGIADFDGDGKPDLLARDGSGRLWLYAHTPSGWKPPAVVGTGWNAITAIVSPGDVDGDGHDDVLGRTSTGALVLYPGNGRSGWGTPRQIGSGWNIMTWIG</sequence>
<evidence type="ECO:0000313" key="7">
    <source>
        <dbReference type="Proteomes" id="UP001174210"/>
    </source>
</evidence>
<dbReference type="PANTHER" id="PTHR44103:SF1">
    <property type="entry name" value="PROPROTEIN CONVERTASE P"/>
    <property type="match status" value="1"/>
</dbReference>
<accession>A0ABT8J2D3</accession>
<dbReference type="InterPro" id="IPR036852">
    <property type="entry name" value="Peptidase_S8/S53_dom_sf"/>
</dbReference>
<evidence type="ECO:0000313" key="6">
    <source>
        <dbReference type="EMBL" id="MDN4598409.1"/>
    </source>
</evidence>
<evidence type="ECO:0000256" key="3">
    <source>
        <dbReference type="ARBA" id="ARBA00022801"/>
    </source>
</evidence>
<evidence type="ECO:0000256" key="2">
    <source>
        <dbReference type="ARBA" id="ARBA00022729"/>
    </source>
</evidence>
<evidence type="ECO:0000256" key="4">
    <source>
        <dbReference type="ARBA" id="ARBA00022825"/>
    </source>
</evidence>
<organism evidence="6 7">
    <name type="scientific">Leifsonia virtsii</name>
    <dbReference type="NCBI Taxonomy" id="3035915"/>
    <lineage>
        <taxon>Bacteria</taxon>
        <taxon>Bacillati</taxon>
        <taxon>Actinomycetota</taxon>
        <taxon>Actinomycetes</taxon>
        <taxon>Micrococcales</taxon>
        <taxon>Microbacteriaceae</taxon>
        <taxon>Leifsonia</taxon>
    </lineage>
</organism>
<dbReference type="PROSITE" id="PS00138">
    <property type="entry name" value="SUBTILASE_SER"/>
    <property type="match status" value="1"/>
</dbReference>
<keyword evidence="3" id="KW-0378">Hydrolase</keyword>
<name>A0ABT8J2D3_9MICO</name>
<reference evidence="6" key="1">
    <citation type="submission" date="2023-03" db="EMBL/GenBank/DDBJ databases">
        <title>MT1 and MT2 Draft Genomes of Novel Species.</title>
        <authorList>
            <person name="Venkateswaran K."/>
        </authorList>
    </citation>
    <scope>NUCLEOTIDE SEQUENCE</scope>
    <source>
        <strain evidence="6">F6_8S_P_1A</strain>
    </source>
</reference>
<dbReference type="Gene3D" id="2.20.25.650">
    <property type="entry name" value="Tachylectin-2-like"/>
    <property type="match status" value="1"/>
</dbReference>
<dbReference type="SUPFAM" id="SSF52743">
    <property type="entry name" value="Subtilisin-like"/>
    <property type="match status" value="1"/>
</dbReference>
<comment type="caution">
    <text evidence="6">The sequence shown here is derived from an EMBL/GenBank/DDBJ whole genome shotgun (WGS) entry which is preliminary data.</text>
</comment>
<dbReference type="InterPro" id="IPR030400">
    <property type="entry name" value="Sedolisin_dom"/>
</dbReference>
<dbReference type="Pfam" id="PF00082">
    <property type="entry name" value="Peptidase_S8"/>
    <property type="match status" value="1"/>
</dbReference>
<dbReference type="InterPro" id="IPR000209">
    <property type="entry name" value="Peptidase_S8/S53_dom"/>
</dbReference>
<dbReference type="Pfam" id="PF13517">
    <property type="entry name" value="FG-GAP_3"/>
    <property type="match status" value="2"/>
</dbReference>
<dbReference type="PANTHER" id="PTHR44103">
    <property type="entry name" value="PROPROTEIN CONVERTASE P"/>
    <property type="match status" value="1"/>
</dbReference>
<keyword evidence="7" id="KW-1185">Reference proteome</keyword>
<keyword evidence="1" id="KW-0645">Protease</keyword>
<dbReference type="InterPro" id="IPR013517">
    <property type="entry name" value="FG-GAP"/>
</dbReference>
<dbReference type="PROSITE" id="PS51695">
    <property type="entry name" value="SEDOLISIN"/>
    <property type="match status" value="1"/>
</dbReference>
<dbReference type="SUPFAM" id="SSF69318">
    <property type="entry name" value="Integrin alpha N-terminal domain"/>
    <property type="match status" value="1"/>
</dbReference>
<proteinExistence type="predicted"/>
<dbReference type="InterPro" id="IPR028994">
    <property type="entry name" value="Integrin_alpha_N"/>
</dbReference>
<evidence type="ECO:0000256" key="1">
    <source>
        <dbReference type="ARBA" id="ARBA00022670"/>
    </source>
</evidence>
<dbReference type="Gene3D" id="3.40.50.200">
    <property type="entry name" value="Peptidase S8/S53 domain"/>
    <property type="match status" value="1"/>
</dbReference>
<keyword evidence="4" id="KW-0720">Serine protease</keyword>
<dbReference type="RefSeq" id="WP_301219753.1">
    <property type="nucleotide sequence ID" value="NZ_JAROCB010000004.1"/>
</dbReference>
<evidence type="ECO:0000259" key="5">
    <source>
        <dbReference type="PROSITE" id="PS51695"/>
    </source>
</evidence>
<keyword evidence="2" id="KW-0732">Signal</keyword>